<dbReference type="STRING" id="1799789.AX660_16030"/>
<accession>A0A136A039</accession>
<dbReference type="InterPro" id="IPR005135">
    <property type="entry name" value="Endo/exonuclease/phosphatase"/>
</dbReference>
<dbReference type="PROSITE" id="PS51841">
    <property type="entry name" value="LTD"/>
    <property type="match status" value="1"/>
</dbReference>
<dbReference type="InterPro" id="IPR007346">
    <property type="entry name" value="Endonuclease-I"/>
</dbReference>
<dbReference type="Pfam" id="PF03372">
    <property type="entry name" value="Exo_endo_phos"/>
    <property type="match status" value="1"/>
</dbReference>
<dbReference type="CDD" id="cd10283">
    <property type="entry name" value="MnuA_DNase1-like"/>
    <property type="match status" value="1"/>
</dbReference>
<feature type="region of interest" description="Disordered" evidence="2">
    <location>
        <begin position="460"/>
        <end position="494"/>
    </location>
</feature>
<feature type="chain" id="PRO_5007469253" description="LTD domain-containing protein" evidence="3">
    <location>
        <begin position="20"/>
        <end position="1483"/>
    </location>
</feature>
<feature type="domain" description="LTD" evidence="4">
    <location>
        <begin position="660"/>
        <end position="778"/>
    </location>
</feature>
<name>A0A136A039_9ALTE</name>
<dbReference type="InterPro" id="IPR001322">
    <property type="entry name" value="Lamin_tail_dom"/>
</dbReference>
<dbReference type="InterPro" id="IPR036691">
    <property type="entry name" value="Endo/exonu/phosph_ase_sf"/>
</dbReference>
<dbReference type="GO" id="GO:0000272">
    <property type="term" value="P:polysaccharide catabolic process"/>
    <property type="evidence" value="ECO:0007669"/>
    <property type="project" value="InterPro"/>
</dbReference>
<dbReference type="Proteomes" id="UP000070299">
    <property type="component" value="Unassembled WGS sequence"/>
</dbReference>
<proteinExistence type="inferred from homology"/>
<dbReference type="Pfam" id="PF04231">
    <property type="entry name" value="Endonuclease_1"/>
    <property type="match status" value="1"/>
</dbReference>
<dbReference type="InterPro" id="IPR036439">
    <property type="entry name" value="Dockerin_dom_sf"/>
</dbReference>
<evidence type="ECO:0000313" key="6">
    <source>
        <dbReference type="Proteomes" id="UP000070299"/>
    </source>
</evidence>
<evidence type="ECO:0000256" key="3">
    <source>
        <dbReference type="SAM" id="SignalP"/>
    </source>
</evidence>
<feature type="compositionally biased region" description="Polar residues" evidence="2">
    <location>
        <begin position="349"/>
        <end position="359"/>
    </location>
</feature>
<dbReference type="SUPFAM" id="SSF56219">
    <property type="entry name" value="DNase I-like"/>
    <property type="match status" value="1"/>
</dbReference>
<dbReference type="InterPro" id="IPR044925">
    <property type="entry name" value="His-Me_finger_sf"/>
</dbReference>
<feature type="compositionally biased region" description="Polar residues" evidence="2">
    <location>
        <begin position="290"/>
        <end position="303"/>
    </location>
</feature>
<dbReference type="EMBL" id="LSNE01000006">
    <property type="protein sequence ID" value="KXI28595.1"/>
    <property type="molecule type" value="Genomic_DNA"/>
</dbReference>
<dbReference type="GO" id="GO:0004518">
    <property type="term" value="F:nuclease activity"/>
    <property type="evidence" value="ECO:0007669"/>
    <property type="project" value="InterPro"/>
</dbReference>
<comment type="similarity">
    <text evidence="1">Belongs to the EndA/NucM nuclease family.</text>
</comment>
<evidence type="ECO:0000256" key="2">
    <source>
        <dbReference type="SAM" id="MobiDB-lite"/>
    </source>
</evidence>
<evidence type="ECO:0000313" key="5">
    <source>
        <dbReference type="EMBL" id="KXI28595.1"/>
    </source>
</evidence>
<dbReference type="Gene3D" id="3.60.10.10">
    <property type="entry name" value="Endonuclease/exonuclease/phosphatase"/>
    <property type="match status" value="1"/>
</dbReference>
<dbReference type="OrthoDB" id="9800417at2"/>
<dbReference type="CDD" id="cd04486">
    <property type="entry name" value="YhcR_OBF_like"/>
    <property type="match status" value="1"/>
</dbReference>
<feature type="signal peptide" evidence="3">
    <location>
        <begin position="1"/>
        <end position="19"/>
    </location>
</feature>
<feature type="compositionally biased region" description="Gly residues" evidence="2">
    <location>
        <begin position="467"/>
        <end position="492"/>
    </location>
</feature>
<dbReference type="RefSeq" id="WP_082768902.1">
    <property type="nucleotide sequence ID" value="NZ_LSNE01000006.1"/>
</dbReference>
<evidence type="ECO:0000256" key="1">
    <source>
        <dbReference type="ARBA" id="ARBA00006429"/>
    </source>
</evidence>
<dbReference type="PANTHER" id="PTHR42834:SF1">
    <property type="entry name" value="ENDONUCLEASE_EXONUCLEASE_PHOSPHATASE FAMILY PROTEIN (AFU_ORTHOLOGUE AFUA_3G09210)"/>
    <property type="match status" value="1"/>
</dbReference>
<keyword evidence="6" id="KW-1185">Reference proteome</keyword>
<dbReference type="SUPFAM" id="SSF63446">
    <property type="entry name" value="Type I dockerin domain"/>
    <property type="match status" value="1"/>
</dbReference>
<evidence type="ECO:0000259" key="4">
    <source>
        <dbReference type="PROSITE" id="PS51841"/>
    </source>
</evidence>
<reference evidence="6" key="1">
    <citation type="submission" date="2016-02" db="EMBL/GenBank/DDBJ databases">
        <authorList>
            <person name="Schultz-Johansen M."/>
            <person name="Glaring M.A."/>
            <person name="Bech P.K."/>
            <person name="Stougaard P."/>
        </authorList>
    </citation>
    <scope>NUCLEOTIDE SEQUENCE [LARGE SCALE GENOMIC DNA]</scope>
    <source>
        <strain evidence="6">S66</strain>
    </source>
</reference>
<dbReference type="SUPFAM" id="SSF54060">
    <property type="entry name" value="His-Me finger endonucleases"/>
    <property type="match status" value="1"/>
</dbReference>
<comment type="caution">
    <text evidence="5">The sequence shown here is derived from an EMBL/GenBank/DDBJ whole genome shotgun (WGS) entry which is preliminary data.</text>
</comment>
<protein>
    <recommendedName>
        <fullName evidence="4">LTD domain-containing protein</fullName>
    </recommendedName>
</protein>
<dbReference type="Gene3D" id="1.10.1330.10">
    <property type="entry name" value="Dockerin domain"/>
    <property type="match status" value="1"/>
</dbReference>
<feature type="region of interest" description="Disordered" evidence="2">
    <location>
        <begin position="339"/>
        <end position="369"/>
    </location>
</feature>
<sequence length="1483" mass="155478">MKLKYPALLALFMVPVTQASVFINEIHYDNIGGDVGEAIEIAATAGTDLSGMSLVLYNGNGNKPYGSTISLSGIVADQQDGFGTISISFPSNGLQNGDPDGLALIDASGNVIQFLSYEGTITATDGPALGLTSVDIMVAENNDTTAIGTSLQLVGTGSAYENFSWAASSTSSFGSVNTGQSFTAGGDGGDTGGDTGDTISGSVCTNCPDLLKVKDASTFSALDYYARVQTEIDFNSSAAAIKTAINTVISQDIVQLTYAEVWTALTYTDEDPANTDNVILWYTARSQAKSTNGSGAASTNPDNWNREHSWPKSHGFPNEGQTAYSDIHHLRPSDISVNSSRDNLDFDNSDSPLSESPLNSIDGDSFEPRDDIKGDVARMMFYMDTRYEGAGSDSVEDLVLVNRITSSSEPNLGKLCTLIAWHNADAVDASEQRRNDRIYELQGNRNPFIDNPSWVSTLYPADSCDSAGGGDTGGGDTGGGDTGGGDTGGGETNGSAQLILSGMIDGPLTGGVPKAVEIYVADDIADLSQCGLGLATNGNPGNGQDFTFPAGSASAGSFIYVASETTGFTAFFGFAPDYTNGVANFNGDDVMELYCDGEVIDVFGEMGVDGSDTPWDYLDGWAYRNAETGPDGSTFVLANWSFSGINALDNESDNANAATPFPTATFFALTPEIFISEYVEGSSNNKAIELYNPGVAAIDLAAGNYVLTRSANGGSNVADIILSGVIAGKGTYVIANNQSAAAILDVSDQISGTISHNGNDAYILFKDGVAIDSFGQAGFDPGTQWGSGTSSTVANTLVRKAAVKVGDPIFDDVFDPALEWEGLGKDVFSSLGSHNSGGDTDGEVVELGQCADPATLISAIQGSGLVSPVVGETHVVEAIVSASFTNLSGFFVQEEAADMDADSQTSEGLFVYYSGTLPAVGTVVRLIGKVEEFYEKTQLNVTEAPLTCGTDVVVATSFSLPFADALVPESLEGMLVSSSSELVVTDNYSLGKYGEVALASQRLFVPTNLFVAGSAEAIALAAQNALSKITLDDAMNGTYPDPVIYPTGNLSAANTLRGGDTVSSLTGIMDYSFNLYRVLPTESPTFVASNPRTAEPDLTLGNLTIASLNVLNLFNGDGLGGGFPTARGATNAAELERQMTKTVAALAAMDADIVGLMEIENDGFGVNSAIAQLTDRLNAEVGANTYTFVNGGGVIGTDEIKVALLYKPGKVSTVGSYKILNSSNSVSDGQGPLFVDSKNRPAFNQKFALVENGQEIVVSVNHLKSKGSTCGAGDDDTTTGQGSCNLTRTRAAQALTTFLAQEYADTPTLIIGDLNAYAQEDPILKIKQAGYTDLANLFQGADAYSYAFGGEYGYLDHALANDLLLDKVVDTVEWHINADEPIALDYNIEDKSIQQQGDYYAPDAYRMSDHDPVVIAIDLSAETIKGDWDGDGDVDSNDVRGLVLAIQQRLPIDMSFDLNNDGVINILDSRVMATLCTRARCAV</sequence>
<dbReference type="Pfam" id="PF00932">
    <property type="entry name" value="LTD"/>
    <property type="match status" value="1"/>
</dbReference>
<dbReference type="InterPro" id="IPR047971">
    <property type="entry name" value="ExeM-like"/>
</dbReference>
<gene>
    <name evidence="5" type="ORF">AX660_16030</name>
</gene>
<dbReference type="PANTHER" id="PTHR42834">
    <property type="entry name" value="ENDONUCLEASE/EXONUCLEASE/PHOSPHATASE FAMILY PROTEIN (AFU_ORTHOLOGUE AFUA_3G09210)"/>
    <property type="match status" value="1"/>
</dbReference>
<dbReference type="NCBIfam" id="NF033681">
    <property type="entry name" value="ExeM_NucH_DNase"/>
    <property type="match status" value="1"/>
</dbReference>
<organism evidence="5 6">
    <name type="scientific">Paraglaciecola hydrolytica</name>
    <dbReference type="NCBI Taxonomy" id="1799789"/>
    <lineage>
        <taxon>Bacteria</taxon>
        <taxon>Pseudomonadati</taxon>
        <taxon>Pseudomonadota</taxon>
        <taxon>Gammaproteobacteria</taxon>
        <taxon>Alteromonadales</taxon>
        <taxon>Alteromonadaceae</taxon>
        <taxon>Paraglaciecola</taxon>
    </lineage>
</organism>
<feature type="region of interest" description="Disordered" evidence="2">
    <location>
        <begin position="290"/>
        <end position="323"/>
    </location>
</feature>
<keyword evidence="3" id="KW-0732">Signal</keyword>